<sequence>MVYIRRRCRLTQEVVVMNRNVLFAMGLTLLAPAAWAQTAAKLDPGSASQVIRNQEREHREMQNATRYMEEARKGVGFINPLVVNESGSLASFAWCTFAGDAG</sequence>
<evidence type="ECO:0000313" key="2">
    <source>
        <dbReference type="EMBL" id="THD07683.1"/>
    </source>
</evidence>
<evidence type="ECO:0000313" key="3">
    <source>
        <dbReference type="Proteomes" id="UP000306317"/>
    </source>
</evidence>
<name>A0A4S3KGD2_9GAMM</name>
<feature type="signal peptide" evidence="1">
    <location>
        <begin position="1"/>
        <end position="36"/>
    </location>
</feature>
<feature type="chain" id="PRO_5020369161" evidence="1">
    <location>
        <begin position="37"/>
        <end position="102"/>
    </location>
</feature>
<reference evidence="2 3" key="1">
    <citation type="submission" date="2017-02" db="EMBL/GenBank/DDBJ databases">
        <title>Whole genome sequencing of Rhodanobacter lindaniclasticus DSM 17932.</title>
        <authorList>
            <person name="Kumar S."/>
            <person name="Patil P."/>
            <person name="Patil P.B."/>
        </authorList>
    </citation>
    <scope>NUCLEOTIDE SEQUENCE [LARGE SCALE GENOMIC DNA]</scope>
    <source>
        <strain evidence="2 3">DSM 17932</strain>
    </source>
</reference>
<dbReference type="AlphaFoldDB" id="A0A4S3KGD2"/>
<proteinExistence type="predicted"/>
<accession>A0A4S3KGD2</accession>
<protein>
    <submittedName>
        <fullName evidence="2">Uncharacterized protein</fullName>
    </submittedName>
</protein>
<organism evidence="2 3">
    <name type="scientific">Rhodanobacter lindaniclasticus</name>
    <dbReference type="NCBI Taxonomy" id="75310"/>
    <lineage>
        <taxon>Bacteria</taxon>
        <taxon>Pseudomonadati</taxon>
        <taxon>Pseudomonadota</taxon>
        <taxon>Gammaproteobacteria</taxon>
        <taxon>Lysobacterales</taxon>
        <taxon>Rhodanobacteraceae</taxon>
        <taxon>Rhodanobacter</taxon>
    </lineage>
</organism>
<dbReference type="EMBL" id="MWIO01000025">
    <property type="protein sequence ID" value="THD07683.1"/>
    <property type="molecule type" value="Genomic_DNA"/>
</dbReference>
<keyword evidence="3" id="KW-1185">Reference proteome</keyword>
<comment type="caution">
    <text evidence="2">The sequence shown here is derived from an EMBL/GenBank/DDBJ whole genome shotgun (WGS) entry which is preliminary data.</text>
</comment>
<dbReference type="Proteomes" id="UP000306317">
    <property type="component" value="Unassembled WGS sequence"/>
</dbReference>
<evidence type="ECO:0000256" key="1">
    <source>
        <dbReference type="SAM" id="SignalP"/>
    </source>
</evidence>
<keyword evidence="1" id="KW-0732">Signal</keyword>
<gene>
    <name evidence="2" type="ORF">B1991_08630</name>
</gene>